<dbReference type="OrthoDB" id="9791973at2"/>
<comment type="similarity">
    <text evidence="3">Belongs to the bacterial microcompartments protein family.</text>
</comment>
<dbReference type="PANTHER" id="PTHR33941:SF11">
    <property type="entry name" value="BACTERIAL MICROCOMPARTMENT SHELL PROTEIN PDUJ"/>
    <property type="match status" value="1"/>
</dbReference>
<dbReference type="Gene3D" id="3.30.70.1710">
    <property type="match status" value="2"/>
</dbReference>
<dbReference type="InterPro" id="IPR037233">
    <property type="entry name" value="CcmK-like_sf"/>
</dbReference>
<sequence length="182" mass="19255">MKQAIGLIEYKTVSTGITAADKMVKSADVEILQAQTVCPGKYIVLISGKLSAVNTAIENGKKESNQDLIDSFILGNPHDSIFPAMYGMSEIKEAGALGVIETFSAASIIVAADIAAKTAHVSIIEIRVARGMCGKSYLFLSGEVAAVDAAIKAACKTIEKDGTLLNHSVIPNPDEKIWQSIM</sequence>
<dbReference type="CDD" id="cd07054">
    <property type="entry name" value="BMC_PduT_repeat2"/>
    <property type="match status" value="1"/>
</dbReference>
<feature type="domain" description="BMC" evidence="4">
    <location>
        <begin position="96"/>
        <end position="182"/>
    </location>
</feature>
<dbReference type="PANTHER" id="PTHR33941">
    <property type="entry name" value="PROPANEDIOL UTILIZATION PROTEIN PDUA"/>
    <property type="match status" value="1"/>
</dbReference>
<accession>A0A1I0CEZ9</accession>
<name>A0A1I0CEZ9_9FIRM</name>
<comment type="subcellular location">
    <subcellularLocation>
        <location evidence="1">Bacterial microcompartment</location>
    </subcellularLocation>
</comment>
<dbReference type="EMBL" id="FOHU01000005">
    <property type="protein sequence ID" value="SET18175.1"/>
    <property type="molecule type" value="Genomic_DNA"/>
</dbReference>
<protein>
    <submittedName>
        <fullName evidence="5">Carboxysome shell and ethanolamine utilization microcompartment protein CcmL/EutN</fullName>
    </submittedName>
</protein>
<dbReference type="Proteomes" id="UP000199568">
    <property type="component" value="Unassembled WGS sequence"/>
</dbReference>
<evidence type="ECO:0000313" key="5">
    <source>
        <dbReference type="EMBL" id="SET18175.1"/>
    </source>
</evidence>
<evidence type="ECO:0000313" key="6">
    <source>
        <dbReference type="Proteomes" id="UP000199568"/>
    </source>
</evidence>
<organism evidence="5 6">
    <name type="scientific">Natronincola peptidivorans</name>
    <dbReference type="NCBI Taxonomy" id="426128"/>
    <lineage>
        <taxon>Bacteria</taxon>
        <taxon>Bacillati</taxon>
        <taxon>Bacillota</taxon>
        <taxon>Clostridia</taxon>
        <taxon>Peptostreptococcales</taxon>
        <taxon>Natronincolaceae</taxon>
        <taxon>Natronincola</taxon>
    </lineage>
</organism>
<dbReference type="InterPro" id="IPR000249">
    <property type="entry name" value="BMC_dom"/>
</dbReference>
<dbReference type="CDD" id="cd07053">
    <property type="entry name" value="BMC_PduT_repeat1"/>
    <property type="match status" value="1"/>
</dbReference>
<dbReference type="RefSeq" id="WP_090442042.1">
    <property type="nucleotide sequence ID" value="NZ_FOHU01000005.1"/>
</dbReference>
<dbReference type="GO" id="GO:0031469">
    <property type="term" value="C:bacterial microcompartment"/>
    <property type="evidence" value="ECO:0007669"/>
    <property type="project" value="UniProtKB-SubCell"/>
</dbReference>
<evidence type="ECO:0000256" key="3">
    <source>
        <dbReference type="PROSITE-ProRule" id="PRU01278"/>
    </source>
</evidence>
<evidence type="ECO:0000256" key="1">
    <source>
        <dbReference type="ARBA" id="ARBA00024322"/>
    </source>
</evidence>
<dbReference type="AlphaFoldDB" id="A0A1I0CEZ9"/>
<dbReference type="InterPro" id="IPR050575">
    <property type="entry name" value="BMC_shell"/>
</dbReference>
<dbReference type="InterPro" id="IPR044872">
    <property type="entry name" value="CcmK/CsoS1_BMC"/>
</dbReference>
<dbReference type="STRING" id="426128.SAMN05660297_01636"/>
<proteinExistence type="inferred from homology"/>
<dbReference type="SMART" id="SM00877">
    <property type="entry name" value="BMC"/>
    <property type="match status" value="2"/>
</dbReference>
<evidence type="ECO:0000259" key="4">
    <source>
        <dbReference type="PROSITE" id="PS51930"/>
    </source>
</evidence>
<keyword evidence="2" id="KW-1283">Bacterial microcompartment</keyword>
<keyword evidence="6" id="KW-1185">Reference proteome</keyword>
<dbReference type="PROSITE" id="PS51930">
    <property type="entry name" value="BMC_2"/>
    <property type="match status" value="2"/>
</dbReference>
<dbReference type="InterPro" id="IPR011238">
    <property type="entry name" value="Micro_shell_prot_PduT"/>
</dbReference>
<feature type="domain" description="BMC" evidence="4">
    <location>
        <begin position="4"/>
        <end position="86"/>
    </location>
</feature>
<gene>
    <name evidence="5" type="ORF">SAMN05660297_01636</name>
</gene>
<dbReference type="Pfam" id="PF00936">
    <property type="entry name" value="BMC"/>
    <property type="match status" value="2"/>
</dbReference>
<dbReference type="SUPFAM" id="SSF143414">
    <property type="entry name" value="CcmK-like"/>
    <property type="match status" value="2"/>
</dbReference>
<dbReference type="PIRSF" id="PIRSF034834">
    <property type="entry name" value="PduT"/>
    <property type="match status" value="1"/>
</dbReference>
<reference evidence="5 6" key="1">
    <citation type="submission" date="2016-10" db="EMBL/GenBank/DDBJ databases">
        <authorList>
            <person name="de Groot N.N."/>
        </authorList>
    </citation>
    <scope>NUCLEOTIDE SEQUENCE [LARGE SCALE GENOMIC DNA]</scope>
    <source>
        <strain evidence="5 6">DSM 18979</strain>
    </source>
</reference>
<evidence type="ECO:0000256" key="2">
    <source>
        <dbReference type="ARBA" id="ARBA00024446"/>
    </source>
</evidence>